<protein>
    <submittedName>
        <fullName evidence="2">RES family NAD+ phosphorylase</fullName>
    </submittedName>
</protein>
<dbReference type="RefSeq" id="WP_323260406.1">
    <property type="nucleotide sequence ID" value="NZ_JAYGIM010000013.1"/>
</dbReference>
<evidence type="ECO:0000313" key="3">
    <source>
        <dbReference type="Proteomes" id="UP001302222"/>
    </source>
</evidence>
<dbReference type="InterPro" id="IPR014914">
    <property type="entry name" value="RES_dom"/>
</dbReference>
<organism evidence="2 3">
    <name type="scientific">Arcicella lustrica</name>
    <dbReference type="NCBI Taxonomy" id="2984196"/>
    <lineage>
        <taxon>Bacteria</taxon>
        <taxon>Pseudomonadati</taxon>
        <taxon>Bacteroidota</taxon>
        <taxon>Cytophagia</taxon>
        <taxon>Cytophagales</taxon>
        <taxon>Flectobacillaceae</taxon>
        <taxon>Arcicella</taxon>
    </lineage>
</organism>
<accession>A0ABU5SLR8</accession>
<dbReference type="SMART" id="SM00953">
    <property type="entry name" value="RES"/>
    <property type="match status" value="1"/>
</dbReference>
<evidence type="ECO:0000313" key="2">
    <source>
        <dbReference type="EMBL" id="MEA5428248.1"/>
    </source>
</evidence>
<reference evidence="2 3" key="1">
    <citation type="submission" date="2023-12" db="EMBL/GenBank/DDBJ databases">
        <title>Novel species of the genus Arcicella isolated from rivers.</title>
        <authorList>
            <person name="Lu H."/>
        </authorList>
    </citation>
    <scope>NUCLEOTIDE SEQUENCE [LARGE SCALE GENOMIC DNA]</scope>
    <source>
        <strain evidence="2 3">DC25W</strain>
    </source>
</reference>
<comment type="caution">
    <text evidence="2">The sequence shown here is derived from an EMBL/GenBank/DDBJ whole genome shotgun (WGS) entry which is preliminary data.</text>
</comment>
<proteinExistence type="predicted"/>
<dbReference type="Proteomes" id="UP001302222">
    <property type="component" value="Unassembled WGS sequence"/>
</dbReference>
<dbReference type="Pfam" id="PF08808">
    <property type="entry name" value="RES"/>
    <property type="match status" value="1"/>
</dbReference>
<gene>
    <name evidence="2" type="ORF">VB798_16765</name>
</gene>
<sequence length="298" mass="34913">MLISIYKPTVENGLPLHECLKRDWDNLFRIENPDTIKGLLEKICAEELEQNATLMSTPLDFHYKDKSIENQEINWDVLVHKIKYSNRFFLENTLNLDLLERLLEKYPKSYKKGKRFYRARICFGEKKFEAVEMGKPPVDKSTAGRANPKGISYLYVSNDEETTLYETRASLYDYVTIAEFKINEDINVLNLRDTSKISPFLLDEDFIGEYLNHKNYLSKLEKELSKPIRRQDSELDYLPTQYLCEFIKSIGFDGVEFRSSLNPQGYNIAIFNDRAFECIKTTLHEVTSIKFTSEKKLS</sequence>
<name>A0ABU5SLR8_9BACT</name>
<dbReference type="EMBL" id="JAYGIM010000013">
    <property type="protein sequence ID" value="MEA5428248.1"/>
    <property type="molecule type" value="Genomic_DNA"/>
</dbReference>
<feature type="domain" description="RES" evidence="1">
    <location>
        <begin position="129"/>
        <end position="282"/>
    </location>
</feature>
<keyword evidence="3" id="KW-1185">Reference proteome</keyword>
<evidence type="ECO:0000259" key="1">
    <source>
        <dbReference type="SMART" id="SM00953"/>
    </source>
</evidence>